<evidence type="ECO:0000313" key="3">
    <source>
        <dbReference type="Proteomes" id="UP000182858"/>
    </source>
</evidence>
<accession>A0A5C5Q8P1</accession>
<dbReference type="GeneID" id="78555015"/>
<organism evidence="2 4">
    <name type="scientific">Pseudomonas extremaustralis</name>
    <dbReference type="NCBI Taxonomy" id="359110"/>
    <lineage>
        <taxon>Bacteria</taxon>
        <taxon>Pseudomonadati</taxon>
        <taxon>Pseudomonadota</taxon>
        <taxon>Gammaproteobacteria</taxon>
        <taxon>Pseudomonadales</taxon>
        <taxon>Pseudomonadaceae</taxon>
        <taxon>Pseudomonas</taxon>
    </lineage>
</organism>
<protein>
    <recommendedName>
        <fullName evidence="5">DUF559 domain-containing protein</fullName>
    </recommendedName>
</protein>
<evidence type="ECO:0000313" key="2">
    <source>
        <dbReference type="EMBL" id="TWS02163.1"/>
    </source>
</evidence>
<dbReference type="EMBL" id="VFET01000020">
    <property type="protein sequence ID" value="TWS02163.1"/>
    <property type="molecule type" value="Genomic_DNA"/>
</dbReference>
<dbReference type="Proteomes" id="UP000182858">
    <property type="component" value="Chromosome I"/>
</dbReference>
<keyword evidence="3" id="KW-1185">Reference proteome</keyword>
<dbReference type="RefSeq" id="WP_042947016.1">
    <property type="nucleotide sequence ID" value="NZ_LT629689.1"/>
</dbReference>
<dbReference type="Proteomes" id="UP000317951">
    <property type="component" value="Unassembled WGS sequence"/>
</dbReference>
<dbReference type="AlphaFoldDB" id="A0A5C5Q8P1"/>
<proteinExistence type="predicted"/>
<reference evidence="1 3" key="1">
    <citation type="submission" date="2016-10" db="EMBL/GenBank/DDBJ databases">
        <authorList>
            <person name="Varghese N."/>
            <person name="Submissions S."/>
        </authorList>
    </citation>
    <scope>NUCLEOTIDE SEQUENCE [LARGE SCALE GENOMIC DNA]</scope>
    <source>
        <strain evidence="1 3">DSM 17835</strain>
    </source>
</reference>
<dbReference type="EMBL" id="LT629689">
    <property type="protein sequence ID" value="SDF66797.1"/>
    <property type="molecule type" value="Genomic_DNA"/>
</dbReference>
<name>A0A5C5Q8P1_9PSED</name>
<evidence type="ECO:0008006" key="5">
    <source>
        <dbReference type="Google" id="ProtNLM"/>
    </source>
</evidence>
<evidence type="ECO:0000313" key="1">
    <source>
        <dbReference type="EMBL" id="SDF66797.1"/>
    </source>
</evidence>
<gene>
    <name evidence="2" type="ORF">FIV36_21495</name>
    <name evidence="1" type="ORF">SAMN05216591_3625</name>
</gene>
<evidence type="ECO:0000313" key="4">
    <source>
        <dbReference type="Proteomes" id="UP000317951"/>
    </source>
</evidence>
<sequence length="364" mass="40807">MPNETGDIENRPKELFTFPNYTQLPDEPFKIDLAGAVGEFLANDIFDLDGVQPSESAIYGLSNEFLDGVPVVRVNPSEEAIAFYKDRGDTFQMINVVVCCHSFERRDGALYGLPYHVSLRPAQKNGFPSEVSASWIEKIDLERILEGEPHYRGFNPFSNAFGLYAIGDIPRSDNVCSDVIGIVYRTYFIASKYQSKETSYPGMCTTLLEGNKGVIGDYRKYRLKNYFKKFVKVEPVKIWGCDSPIELFLLQAMSQIGLHPKIQMYIFPDGSTFPSLQSMWEGGVRTGKQHTNITEADFFFESEKVAVFCDSLAHHTSEAAIAKDAAIDEKLQAIGIRSFRVSGKDIAESPVSCATRLKEFLVSE</sequence>
<dbReference type="Gene3D" id="3.40.960.10">
    <property type="entry name" value="VSR Endonuclease"/>
    <property type="match status" value="1"/>
</dbReference>
<dbReference type="OrthoDB" id="7014522at2"/>
<reference evidence="2 4" key="2">
    <citation type="submission" date="2019-06" db="EMBL/GenBank/DDBJ databases">
        <title>Pseudomonas bimorpha sp. nov. isolated from bovine raw milk and skim milk concentrate.</title>
        <authorList>
            <person name="Hofmann K."/>
            <person name="Huptas C."/>
            <person name="Doll E."/>
            <person name="Scherer S."/>
            <person name="Wenning M."/>
        </authorList>
    </citation>
    <scope>NUCLEOTIDE SEQUENCE [LARGE SCALE GENOMIC DNA]</scope>
    <source>
        <strain evidence="2 4">DSM 17835</strain>
    </source>
</reference>